<accession>A0A0L0UJ58</accession>
<protein>
    <submittedName>
        <fullName evidence="1">Uncharacterized protein</fullName>
    </submittedName>
</protein>
<organism evidence="1 2">
    <name type="scientific">Puccinia striiformis f. sp. tritici PST-78</name>
    <dbReference type="NCBI Taxonomy" id="1165861"/>
    <lineage>
        <taxon>Eukaryota</taxon>
        <taxon>Fungi</taxon>
        <taxon>Dikarya</taxon>
        <taxon>Basidiomycota</taxon>
        <taxon>Pucciniomycotina</taxon>
        <taxon>Pucciniomycetes</taxon>
        <taxon>Pucciniales</taxon>
        <taxon>Pucciniaceae</taxon>
        <taxon>Puccinia</taxon>
    </lineage>
</organism>
<gene>
    <name evidence="1" type="ORF">PSTG_19877</name>
</gene>
<dbReference type="EMBL" id="AJIL01008258">
    <property type="protein sequence ID" value="KNE86759.1"/>
    <property type="molecule type" value="Genomic_DNA"/>
</dbReference>
<dbReference type="Proteomes" id="UP000054564">
    <property type="component" value="Unassembled WGS sequence"/>
</dbReference>
<sequence>MVSHRNIWPRKISGTSDEEKIHLICGKLLGMKMSPKQFITGFLTKKNSLLRYRRRTWTTKYGWTPTIKLVQVIADDFRKTREGSARWAWFIQAEGNQHRRETTLEDLSKAHALLHVNSLKKVPSMSETGD</sequence>
<name>A0A0L0UJ58_9BASI</name>
<evidence type="ECO:0000313" key="1">
    <source>
        <dbReference type="EMBL" id="KNE86759.1"/>
    </source>
</evidence>
<dbReference type="STRING" id="1165861.A0A0L0UJ58"/>
<reference evidence="2" key="1">
    <citation type="submission" date="2014-03" db="EMBL/GenBank/DDBJ databases">
        <title>The Genome Sequence of Puccinia striiformis f. sp. tritici PST-78.</title>
        <authorList>
            <consortium name="The Broad Institute Genome Sequencing Platform"/>
            <person name="Cuomo C."/>
            <person name="Hulbert S."/>
            <person name="Chen X."/>
            <person name="Walker B."/>
            <person name="Young S.K."/>
            <person name="Zeng Q."/>
            <person name="Gargeya S."/>
            <person name="Fitzgerald M."/>
            <person name="Haas B."/>
            <person name="Abouelleil A."/>
            <person name="Alvarado L."/>
            <person name="Arachchi H.M."/>
            <person name="Berlin A.M."/>
            <person name="Chapman S.B."/>
            <person name="Goldberg J."/>
            <person name="Griggs A."/>
            <person name="Gujja S."/>
            <person name="Hansen M."/>
            <person name="Howarth C."/>
            <person name="Imamovic A."/>
            <person name="Larimer J."/>
            <person name="McCowan C."/>
            <person name="Montmayeur A."/>
            <person name="Murphy C."/>
            <person name="Neiman D."/>
            <person name="Pearson M."/>
            <person name="Priest M."/>
            <person name="Roberts A."/>
            <person name="Saif S."/>
            <person name="Shea T."/>
            <person name="Sisk P."/>
            <person name="Sykes S."/>
            <person name="Wortman J."/>
            <person name="Nusbaum C."/>
            <person name="Birren B."/>
        </authorList>
    </citation>
    <scope>NUCLEOTIDE SEQUENCE [LARGE SCALE GENOMIC DNA]</scope>
    <source>
        <strain evidence="2">race PST-78</strain>
    </source>
</reference>
<proteinExistence type="predicted"/>
<dbReference type="AlphaFoldDB" id="A0A0L0UJ58"/>
<evidence type="ECO:0000313" key="2">
    <source>
        <dbReference type="Proteomes" id="UP000054564"/>
    </source>
</evidence>
<comment type="caution">
    <text evidence="1">The sequence shown here is derived from an EMBL/GenBank/DDBJ whole genome shotgun (WGS) entry which is preliminary data.</text>
</comment>
<keyword evidence="2" id="KW-1185">Reference proteome</keyword>